<dbReference type="InterPro" id="IPR044135">
    <property type="entry name" value="Met-tRNA-FMT_C"/>
</dbReference>
<evidence type="ECO:0000256" key="3">
    <source>
        <dbReference type="ARBA" id="ARBA00022679"/>
    </source>
</evidence>
<accession>A0A1F5ZHD3</accession>
<name>A0A1F5ZHD3_9BACT</name>
<dbReference type="PANTHER" id="PTHR11138:SF5">
    <property type="entry name" value="METHIONYL-TRNA FORMYLTRANSFERASE, MITOCHONDRIAL"/>
    <property type="match status" value="1"/>
</dbReference>
<dbReference type="SUPFAM" id="SSF53328">
    <property type="entry name" value="Formyltransferase"/>
    <property type="match status" value="1"/>
</dbReference>
<keyword evidence="3 5" id="KW-0808">Transferase</keyword>
<dbReference type="GO" id="GO:0005829">
    <property type="term" value="C:cytosol"/>
    <property type="evidence" value="ECO:0007669"/>
    <property type="project" value="TreeGrafter"/>
</dbReference>
<evidence type="ECO:0000256" key="2">
    <source>
        <dbReference type="ARBA" id="ARBA00012261"/>
    </source>
</evidence>
<dbReference type="GO" id="GO:0004479">
    <property type="term" value="F:methionyl-tRNA formyltransferase activity"/>
    <property type="evidence" value="ECO:0007669"/>
    <property type="project" value="UniProtKB-UniRule"/>
</dbReference>
<dbReference type="InterPro" id="IPR036477">
    <property type="entry name" value="Formyl_transf_N_sf"/>
</dbReference>
<dbReference type="CDD" id="cd08646">
    <property type="entry name" value="FMT_core_Met-tRNA-FMT_N"/>
    <property type="match status" value="1"/>
</dbReference>
<dbReference type="InterPro" id="IPR002376">
    <property type="entry name" value="Formyl_transf_N"/>
</dbReference>
<proteinExistence type="inferred from homology"/>
<comment type="caution">
    <text evidence="8">The sequence shown here is derived from an EMBL/GenBank/DDBJ whole genome shotgun (WGS) entry which is preliminary data.</text>
</comment>
<evidence type="ECO:0000259" key="7">
    <source>
        <dbReference type="Pfam" id="PF02911"/>
    </source>
</evidence>
<dbReference type="EMBL" id="MFIZ01000015">
    <property type="protein sequence ID" value="OGG11791.1"/>
    <property type="molecule type" value="Genomic_DNA"/>
</dbReference>
<feature type="domain" description="Formyl transferase N-terminal" evidence="6">
    <location>
        <begin position="31"/>
        <end position="186"/>
    </location>
</feature>
<reference evidence="8 9" key="1">
    <citation type="journal article" date="2016" name="Nat. Commun.">
        <title>Thousands of microbial genomes shed light on interconnected biogeochemical processes in an aquifer system.</title>
        <authorList>
            <person name="Anantharaman K."/>
            <person name="Brown C.T."/>
            <person name="Hug L.A."/>
            <person name="Sharon I."/>
            <person name="Castelle C.J."/>
            <person name="Probst A.J."/>
            <person name="Thomas B.C."/>
            <person name="Singh A."/>
            <person name="Wilkins M.J."/>
            <person name="Karaoz U."/>
            <person name="Brodie E.L."/>
            <person name="Williams K.H."/>
            <person name="Hubbard S.S."/>
            <person name="Banfield J.F."/>
        </authorList>
    </citation>
    <scope>NUCLEOTIDE SEQUENCE [LARGE SCALE GENOMIC DNA]</scope>
</reference>
<dbReference type="AlphaFoldDB" id="A0A1F5ZHD3"/>
<evidence type="ECO:0000256" key="5">
    <source>
        <dbReference type="HAMAP-Rule" id="MF_00182"/>
    </source>
</evidence>
<dbReference type="InterPro" id="IPR011034">
    <property type="entry name" value="Formyl_transferase-like_C_sf"/>
</dbReference>
<dbReference type="PANTHER" id="PTHR11138">
    <property type="entry name" value="METHIONYL-TRNA FORMYLTRANSFERASE"/>
    <property type="match status" value="1"/>
</dbReference>
<dbReference type="SUPFAM" id="SSF50486">
    <property type="entry name" value="FMT C-terminal domain-like"/>
    <property type="match status" value="1"/>
</dbReference>
<dbReference type="Proteomes" id="UP000177268">
    <property type="component" value="Unassembled WGS sequence"/>
</dbReference>
<dbReference type="STRING" id="1798370.A2Z00_01850"/>
<dbReference type="InterPro" id="IPR041711">
    <property type="entry name" value="Met-tRNA-FMT_N"/>
</dbReference>
<comment type="function">
    <text evidence="5">Attaches a formyl group to the free amino group of methionyl-tRNA(fMet). The formyl group appears to play a dual role in the initiator identity of N-formylmethionyl-tRNA by promoting its recognition by IF2 and preventing the misappropriation of this tRNA by the elongation apparatus.</text>
</comment>
<comment type="catalytic activity">
    <reaction evidence="5">
        <text>L-methionyl-tRNA(fMet) + (6R)-10-formyltetrahydrofolate = N-formyl-L-methionyl-tRNA(fMet) + (6S)-5,6,7,8-tetrahydrofolate + H(+)</text>
        <dbReference type="Rhea" id="RHEA:24380"/>
        <dbReference type="Rhea" id="RHEA-COMP:9952"/>
        <dbReference type="Rhea" id="RHEA-COMP:9953"/>
        <dbReference type="ChEBI" id="CHEBI:15378"/>
        <dbReference type="ChEBI" id="CHEBI:57453"/>
        <dbReference type="ChEBI" id="CHEBI:78530"/>
        <dbReference type="ChEBI" id="CHEBI:78844"/>
        <dbReference type="ChEBI" id="CHEBI:195366"/>
        <dbReference type="EC" id="2.1.2.9"/>
    </reaction>
</comment>
<gene>
    <name evidence="5" type="primary">fmt</name>
    <name evidence="8" type="ORF">A2Z00_01850</name>
</gene>
<feature type="binding site" evidence="5">
    <location>
        <begin position="122"/>
        <end position="125"/>
    </location>
    <ligand>
        <name>(6S)-5,6,7,8-tetrahydrofolate</name>
        <dbReference type="ChEBI" id="CHEBI:57453"/>
    </ligand>
</feature>
<evidence type="ECO:0000256" key="1">
    <source>
        <dbReference type="ARBA" id="ARBA00010699"/>
    </source>
</evidence>
<dbReference type="EC" id="2.1.2.9" evidence="2 5"/>
<evidence type="ECO:0000259" key="6">
    <source>
        <dbReference type="Pfam" id="PF00551"/>
    </source>
</evidence>
<evidence type="ECO:0000313" key="8">
    <source>
        <dbReference type="EMBL" id="OGG11791.1"/>
    </source>
</evidence>
<keyword evidence="4 5" id="KW-0648">Protein biosynthesis</keyword>
<dbReference type="InterPro" id="IPR005794">
    <property type="entry name" value="Fmt"/>
</dbReference>
<evidence type="ECO:0000313" key="9">
    <source>
        <dbReference type="Proteomes" id="UP000177268"/>
    </source>
</evidence>
<dbReference type="HAMAP" id="MF_00182">
    <property type="entry name" value="Formyl_trans"/>
    <property type="match status" value="1"/>
</dbReference>
<feature type="domain" description="Formyl transferase C-terminal" evidence="7">
    <location>
        <begin position="240"/>
        <end position="287"/>
    </location>
</feature>
<protein>
    <recommendedName>
        <fullName evidence="2 5">Methionyl-tRNA formyltransferase</fullName>
        <ecNumber evidence="2 5">2.1.2.9</ecNumber>
    </recommendedName>
</protein>
<dbReference type="Pfam" id="PF00551">
    <property type="entry name" value="Formyl_trans_N"/>
    <property type="match status" value="1"/>
</dbReference>
<dbReference type="InterPro" id="IPR005793">
    <property type="entry name" value="Formyl_trans_C"/>
</dbReference>
<dbReference type="Pfam" id="PF02911">
    <property type="entry name" value="Formyl_trans_C"/>
    <property type="match status" value="1"/>
</dbReference>
<comment type="similarity">
    <text evidence="1 5">Belongs to the Fmt family.</text>
</comment>
<sequence length="314" mass="34475">MNILFFGSTGDSLLVLEKLSFLPPSPFPLIISAVVTQPPKPVGRDQIITPTPVETWARQHNLPVLSFPNDPAHTSRYLQEQTVIDTLAPFQADLLITAGYGQKIPIQTIREATFGGLNVHPSLLPRWRGADPVAWAIIANDHQTGVTIVTLTENLDEGKIIAQKKIPITDTDTTDQLSAKLFTLGADLLAGLLSSSASKGLPFKGSPQDPKKATQARRLTRDDGFVPWEQLLKATNDGTGAVTIDRKFRALNPWPGLWTTIKVKRQKAKGKIIERRLKILSLSLIASHLSLNSVQLEGKKPVPFTQFQEAYISN</sequence>
<organism evidence="8 9">
    <name type="scientific">Candidatus Gottesmanbacteria bacterium RBG_13_45_10</name>
    <dbReference type="NCBI Taxonomy" id="1798370"/>
    <lineage>
        <taxon>Bacteria</taxon>
        <taxon>Candidatus Gottesmaniibacteriota</taxon>
    </lineage>
</organism>
<evidence type="ECO:0000256" key="4">
    <source>
        <dbReference type="ARBA" id="ARBA00022917"/>
    </source>
</evidence>
<dbReference type="Gene3D" id="3.40.50.12230">
    <property type="match status" value="1"/>
</dbReference>
<dbReference type="CDD" id="cd08704">
    <property type="entry name" value="Met_tRNA_FMT_C"/>
    <property type="match status" value="1"/>
</dbReference>